<reference evidence="5" key="1">
    <citation type="journal article" date="2019" name="Int. J. Syst. Evol. Microbiol.">
        <title>The Global Catalogue of Microorganisms (GCM) 10K type strain sequencing project: providing services to taxonomists for standard genome sequencing and annotation.</title>
        <authorList>
            <consortium name="The Broad Institute Genomics Platform"/>
            <consortium name="The Broad Institute Genome Sequencing Center for Infectious Disease"/>
            <person name="Wu L."/>
            <person name="Ma J."/>
        </authorList>
    </citation>
    <scope>NUCLEOTIDE SEQUENCE [LARGE SCALE GENOMIC DNA]</scope>
    <source>
        <strain evidence="5">JCM 31404</strain>
    </source>
</reference>
<organism evidence="4 5">
    <name type="scientific">Deinococcus seoulensis</name>
    <dbReference type="NCBI Taxonomy" id="1837379"/>
    <lineage>
        <taxon>Bacteria</taxon>
        <taxon>Thermotogati</taxon>
        <taxon>Deinococcota</taxon>
        <taxon>Deinococci</taxon>
        <taxon>Deinococcales</taxon>
        <taxon>Deinococcaceae</taxon>
        <taxon>Deinococcus</taxon>
    </lineage>
</organism>
<proteinExistence type="predicted"/>
<feature type="transmembrane region" description="Helical" evidence="2">
    <location>
        <begin position="12"/>
        <end position="29"/>
    </location>
</feature>
<evidence type="ECO:0000259" key="3">
    <source>
        <dbReference type="Pfam" id="PF01266"/>
    </source>
</evidence>
<accession>A0ABQ2RP09</accession>
<keyword evidence="2" id="KW-1133">Transmembrane helix</keyword>
<dbReference type="Gene3D" id="3.50.50.60">
    <property type="entry name" value="FAD/NAD(P)-binding domain"/>
    <property type="match status" value="1"/>
</dbReference>
<keyword evidence="2" id="KW-0472">Membrane</keyword>
<gene>
    <name evidence="4" type="ORF">GCM10008959_06450</name>
</gene>
<evidence type="ECO:0000256" key="2">
    <source>
        <dbReference type="SAM" id="Phobius"/>
    </source>
</evidence>
<dbReference type="SUPFAM" id="SSF51905">
    <property type="entry name" value="FAD/NAD(P)-binding domain"/>
    <property type="match status" value="1"/>
</dbReference>
<comment type="caution">
    <text evidence="4">The sequence shown here is derived from an EMBL/GenBank/DDBJ whole genome shotgun (WGS) entry which is preliminary data.</text>
</comment>
<dbReference type="PANTHER" id="PTHR13847:SF289">
    <property type="entry name" value="GLYCINE OXIDASE"/>
    <property type="match status" value="1"/>
</dbReference>
<name>A0ABQ2RP09_9DEIO</name>
<evidence type="ECO:0000313" key="5">
    <source>
        <dbReference type="Proteomes" id="UP000634308"/>
    </source>
</evidence>
<sequence length="340" mass="34733">MPARRAGGLMHVIVIGAGITGASVAYFLARAGAGVTVVDAAQHAASRVPSALVNPVRGQSGGVDARALEGMAFTWALLRDLGAAGWAVPHGQTGVLRPIPDDRTRGRFERNLPAALRHEWLAPADAPEALAPSWAHALHLPEGGWLDGGALADALLGASGARVVRGRAQEWTARTVTLAGGDTLPAETLHADAVVFCGGSVGSAWRGEAGTHRMGTLLTLDRAVTGVPVSFGSYLAPAAVGGVLGATFETPAPTWAPEALPLGSLGWLLGKGEALTGLRGARVTGRWTGSRLSGLRAGPQPDGSWRLTGLSSKGFLLGPLLGRELAAQLMTSPESPRPAG</sequence>
<dbReference type="PANTHER" id="PTHR13847">
    <property type="entry name" value="SARCOSINE DEHYDROGENASE-RELATED"/>
    <property type="match status" value="1"/>
</dbReference>
<feature type="domain" description="FAD dependent oxidoreductase" evidence="3">
    <location>
        <begin position="11"/>
        <end position="327"/>
    </location>
</feature>
<dbReference type="PRINTS" id="PR00420">
    <property type="entry name" value="RNGMNOXGNASE"/>
</dbReference>
<dbReference type="Proteomes" id="UP000634308">
    <property type="component" value="Unassembled WGS sequence"/>
</dbReference>
<protein>
    <submittedName>
        <fullName evidence="4">Oxidoreductase</fullName>
    </submittedName>
</protein>
<dbReference type="Gene3D" id="3.30.9.10">
    <property type="entry name" value="D-Amino Acid Oxidase, subunit A, domain 2"/>
    <property type="match status" value="1"/>
</dbReference>
<dbReference type="EMBL" id="BMQM01000002">
    <property type="protein sequence ID" value="GGR47963.1"/>
    <property type="molecule type" value="Genomic_DNA"/>
</dbReference>
<dbReference type="InterPro" id="IPR006076">
    <property type="entry name" value="FAD-dep_OxRdtase"/>
</dbReference>
<keyword evidence="1" id="KW-0560">Oxidoreductase</keyword>
<evidence type="ECO:0000256" key="1">
    <source>
        <dbReference type="ARBA" id="ARBA00023002"/>
    </source>
</evidence>
<evidence type="ECO:0000313" key="4">
    <source>
        <dbReference type="EMBL" id="GGR47963.1"/>
    </source>
</evidence>
<keyword evidence="2" id="KW-0812">Transmembrane</keyword>
<dbReference type="InterPro" id="IPR036188">
    <property type="entry name" value="FAD/NAD-bd_sf"/>
</dbReference>
<keyword evidence="5" id="KW-1185">Reference proteome</keyword>
<dbReference type="Pfam" id="PF01266">
    <property type="entry name" value="DAO"/>
    <property type="match status" value="1"/>
</dbReference>